<evidence type="ECO:0000259" key="4">
    <source>
        <dbReference type="PROSITE" id="PS50878"/>
    </source>
</evidence>
<dbReference type="InterPro" id="IPR043502">
    <property type="entry name" value="DNA/RNA_pol_sf"/>
</dbReference>
<evidence type="ECO:0000256" key="2">
    <source>
        <dbReference type="SAM" id="MobiDB-lite"/>
    </source>
</evidence>
<dbReference type="AlphaFoldDB" id="A0A4Y2PB50"/>
<dbReference type="PANTHER" id="PTHR19446">
    <property type="entry name" value="REVERSE TRANSCRIPTASES"/>
    <property type="match status" value="1"/>
</dbReference>
<evidence type="ECO:0000259" key="3">
    <source>
        <dbReference type="PROSITE" id="PS50157"/>
    </source>
</evidence>
<dbReference type="InterPro" id="IPR000477">
    <property type="entry name" value="RT_dom"/>
</dbReference>
<keyword evidence="6" id="KW-1185">Reference proteome</keyword>
<organism evidence="5 6">
    <name type="scientific">Araneus ventricosus</name>
    <name type="common">Orbweaver spider</name>
    <name type="synonym">Epeira ventricosa</name>
    <dbReference type="NCBI Taxonomy" id="182803"/>
    <lineage>
        <taxon>Eukaryota</taxon>
        <taxon>Metazoa</taxon>
        <taxon>Ecdysozoa</taxon>
        <taxon>Arthropoda</taxon>
        <taxon>Chelicerata</taxon>
        <taxon>Arachnida</taxon>
        <taxon>Araneae</taxon>
        <taxon>Araneomorphae</taxon>
        <taxon>Entelegynae</taxon>
        <taxon>Araneoidea</taxon>
        <taxon>Araneidae</taxon>
        <taxon>Araneus</taxon>
    </lineage>
</organism>
<dbReference type="Pfam" id="PF00078">
    <property type="entry name" value="RVT_1"/>
    <property type="match status" value="1"/>
</dbReference>
<comment type="caution">
    <text evidence="5">The sequence shown here is derived from an EMBL/GenBank/DDBJ whole genome shotgun (WGS) entry which is preliminary data.</text>
</comment>
<feature type="domain" description="C2H2-type" evidence="3">
    <location>
        <begin position="23"/>
        <end position="51"/>
    </location>
</feature>
<dbReference type="InterPro" id="IPR013087">
    <property type="entry name" value="Znf_C2H2_type"/>
</dbReference>
<dbReference type="PROSITE" id="PS50878">
    <property type="entry name" value="RT_POL"/>
    <property type="match status" value="1"/>
</dbReference>
<dbReference type="GO" id="GO:0008270">
    <property type="term" value="F:zinc ion binding"/>
    <property type="evidence" value="ECO:0007669"/>
    <property type="project" value="UniProtKB-KW"/>
</dbReference>
<evidence type="ECO:0000256" key="1">
    <source>
        <dbReference type="PROSITE-ProRule" id="PRU00042"/>
    </source>
</evidence>
<dbReference type="CDD" id="cd01650">
    <property type="entry name" value="RT_nLTR_like"/>
    <property type="match status" value="1"/>
</dbReference>
<proteinExistence type="predicted"/>
<dbReference type="PROSITE" id="PS50157">
    <property type="entry name" value="ZINC_FINGER_C2H2_2"/>
    <property type="match status" value="1"/>
</dbReference>
<accession>A0A4Y2PB50</accession>
<evidence type="ECO:0000313" key="5">
    <source>
        <dbReference type="EMBL" id="GBN48269.1"/>
    </source>
</evidence>
<reference evidence="5 6" key="1">
    <citation type="journal article" date="2019" name="Sci. Rep.">
        <title>Orb-weaving spider Araneus ventricosus genome elucidates the spidroin gene catalogue.</title>
        <authorList>
            <person name="Kono N."/>
            <person name="Nakamura H."/>
            <person name="Ohtoshi R."/>
            <person name="Moran D.A.P."/>
            <person name="Shinohara A."/>
            <person name="Yoshida Y."/>
            <person name="Fujiwara M."/>
            <person name="Mori M."/>
            <person name="Tomita M."/>
            <person name="Arakawa K."/>
        </authorList>
    </citation>
    <scope>NUCLEOTIDE SEQUENCE [LARGE SCALE GENOMIC DNA]</scope>
</reference>
<keyword evidence="1" id="KW-0479">Metal-binding</keyword>
<feature type="region of interest" description="Disordered" evidence="2">
    <location>
        <begin position="138"/>
        <end position="165"/>
    </location>
</feature>
<dbReference type="Proteomes" id="UP000499080">
    <property type="component" value="Unassembled WGS sequence"/>
</dbReference>
<keyword evidence="1" id="KW-0863">Zinc-finger</keyword>
<dbReference type="SUPFAM" id="SSF56672">
    <property type="entry name" value="DNA/RNA polymerases"/>
    <property type="match status" value="1"/>
</dbReference>
<protein>
    <submittedName>
        <fullName evidence="5">Retrovirus-related Pol polyprotein from type-2 retrotransposable element R2DM</fullName>
    </submittedName>
</protein>
<gene>
    <name evidence="5" type="primary">pol_1665</name>
    <name evidence="5" type="ORF">AVEN_157487_1</name>
</gene>
<sequence>VVPTMLSTASSSALPVVGVTPVFRCDACAREFSTKTGLGVHKRRAHTVEANDEIDTVRQKSRWSEEEALILAKAEAELIKKGGVRFMNQELAGMFAERTIEAIKKKRQSQPYKLMVKNFLDALAGPVAPVAPAPPCATNVTSQNLRPKRARGQQGSTAPIPANITPTINNQVSLTTGTSASSQPTVSRPDQPEIRPIPIVAFRGPYKTEMQELDDMIWAILKKLPPSNGIYSAVDIILRLKEDSPREVFLGHLASVIESAVREITPPETQERKRNRRPAIHRNQLTRRQERKRSYALTQNLYKKNRGRCYKSIISGSLGSEFKVTQAFAQDFWVNLMTPSLSTLPVLPARRTPPSPHVKVAALWGPILFEEIQRNIPKLNSAAGPDRMTPAHLRKLPWEFLTKIMNLFLWCRRVPAALLEARTIFIPKCVSPTSPGELRPISIGNVLVRLFHKILANRLRANVHLDPRQKGFAPLDGMMENTTVLDCVLSKFYTERTELHLASIDLQKAFDSIAHEALLRALKSLDVPAIFIDYIAFIYLHCRTTLEFDDGRSPLFHPTVGVRQGDPLSPLLFNIALDGFLRSLPETIGV</sequence>
<feature type="non-terminal residue" evidence="5">
    <location>
        <position position="590"/>
    </location>
</feature>
<dbReference type="PROSITE" id="PS00028">
    <property type="entry name" value="ZINC_FINGER_C2H2_1"/>
    <property type="match status" value="1"/>
</dbReference>
<evidence type="ECO:0000313" key="6">
    <source>
        <dbReference type="Proteomes" id="UP000499080"/>
    </source>
</evidence>
<dbReference type="EMBL" id="BGPR01214063">
    <property type="protein sequence ID" value="GBN48269.1"/>
    <property type="molecule type" value="Genomic_DNA"/>
</dbReference>
<dbReference type="GO" id="GO:0071897">
    <property type="term" value="P:DNA biosynthetic process"/>
    <property type="evidence" value="ECO:0007669"/>
    <property type="project" value="UniProtKB-ARBA"/>
</dbReference>
<feature type="domain" description="Reverse transcriptase" evidence="4">
    <location>
        <begin position="407"/>
        <end position="590"/>
    </location>
</feature>
<name>A0A4Y2PB50_ARAVE</name>
<feature type="non-terminal residue" evidence="5">
    <location>
        <position position="1"/>
    </location>
</feature>
<keyword evidence="1" id="KW-0862">Zinc</keyword>
<dbReference type="OrthoDB" id="8197512at2759"/>